<comment type="similarity">
    <text evidence="2">Belongs to the IQD family.</text>
</comment>
<evidence type="ECO:0000256" key="1">
    <source>
        <dbReference type="ARBA" id="ARBA00022860"/>
    </source>
</evidence>
<dbReference type="PANTHER" id="PTHR32295:SF123">
    <property type="entry name" value="PROTEIN IQ-DOMAIN 5"/>
    <property type="match status" value="1"/>
</dbReference>
<dbReference type="PANTHER" id="PTHR32295">
    <property type="entry name" value="IQ-DOMAIN 5-RELATED"/>
    <property type="match status" value="1"/>
</dbReference>
<organism evidence="4">
    <name type="scientific">Rhizophora mucronata</name>
    <name type="common">Asiatic mangrove</name>
    <dbReference type="NCBI Taxonomy" id="61149"/>
    <lineage>
        <taxon>Eukaryota</taxon>
        <taxon>Viridiplantae</taxon>
        <taxon>Streptophyta</taxon>
        <taxon>Embryophyta</taxon>
        <taxon>Tracheophyta</taxon>
        <taxon>Spermatophyta</taxon>
        <taxon>Magnoliopsida</taxon>
        <taxon>eudicotyledons</taxon>
        <taxon>Gunneridae</taxon>
        <taxon>Pentapetalae</taxon>
        <taxon>rosids</taxon>
        <taxon>fabids</taxon>
        <taxon>Malpighiales</taxon>
        <taxon>Rhizophoraceae</taxon>
        <taxon>Rhizophora</taxon>
    </lineage>
</organism>
<feature type="compositionally biased region" description="Low complexity" evidence="3">
    <location>
        <begin position="169"/>
        <end position="181"/>
    </location>
</feature>
<dbReference type="EMBL" id="GGEC01014117">
    <property type="protein sequence ID" value="MBW94600.1"/>
    <property type="molecule type" value="Transcribed_RNA"/>
</dbReference>
<evidence type="ECO:0000313" key="4">
    <source>
        <dbReference type="EMBL" id="MBW94600.1"/>
    </source>
</evidence>
<evidence type="ECO:0000256" key="3">
    <source>
        <dbReference type="SAM" id="MobiDB-lite"/>
    </source>
</evidence>
<accession>A0A2P2JMB0</accession>
<reference evidence="4" key="1">
    <citation type="submission" date="2018-02" db="EMBL/GenBank/DDBJ databases">
        <title>Rhizophora mucronata_Transcriptome.</title>
        <authorList>
            <person name="Meera S.P."/>
            <person name="Sreeshan A."/>
            <person name="Augustine A."/>
        </authorList>
    </citation>
    <scope>NUCLEOTIDE SEQUENCE</scope>
    <source>
        <tissue evidence="4">Leaf</tissue>
    </source>
</reference>
<feature type="compositionally biased region" description="Polar residues" evidence="3">
    <location>
        <begin position="155"/>
        <end position="165"/>
    </location>
</feature>
<dbReference type="PROSITE" id="PS50096">
    <property type="entry name" value="IQ"/>
    <property type="match status" value="1"/>
</dbReference>
<feature type="compositionally biased region" description="Polar residues" evidence="3">
    <location>
        <begin position="278"/>
        <end position="289"/>
    </location>
</feature>
<keyword evidence="1" id="KW-0112">Calmodulin-binding</keyword>
<evidence type="ECO:0000256" key="2">
    <source>
        <dbReference type="ARBA" id="ARBA00024341"/>
    </source>
</evidence>
<name>A0A2P2JMB0_RHIMU</name>
<protein>
    <recommendedName>
        <fullName evidence="5">Protein IQ-DOMAIN 1</fullName>
    </recommendedName>
</protein>
<proteinExistence type="inferred from homology"/>
<dbReference type="GO" id="GO:0005516">
    <property type="term" value="F:calmodulin binding"/>
    <property type="evidence" value="ECO:0007669"/>
    <property type="project" value="UniProtKB-KW"/>
</dbReference>
<feature type="compositionally biased region" description="Basic and acidic residues" evidence="3">
    <location>
        <begin position="226"/>
        <end position="236"/>
    </location>
</feature>
<sequence length="296" mass="32460">MQALVRVQARVRARRVRLALESQTSQQKLQQQLANEARVREIEEGWCDSVGSVEQIQAKLLKRQEAAAKRERAMAYALAHQWQAGSRQQAACSGFEPDKSSWGWNWLERWMAVRPWENRFLDINLRDGVMVCENGTAEGKDTANSQSKSTAKKQAASNLQPNILCQKTGPSHSDGGSSSPSKAAGVLEISNKIFSKSKPKPKPFTEDPVEEANSKPVTAPRSQSNPKERYAQQDKLAKKRLSLPNSGGGPGAQGVRNGKVTNKGTPDPHKVVKDKPKQNVQGSLNTSKSVARAADL</sequence>
<evidence type="ECO:0008006" key="5">
    <source>
        <dbReference type="Google" id="ProtNLM"/>
    </source>
</evidence>
<dbReference type="AlphaFoldDB" id="A0A2P2JMB0"/>
<feature type="region of interest" description="Disordered" evidence="3">
    <location>
        <begin position="137"/>
        <end position="296"/>
    </location>
</feature>
<feature type="compositionally biased region" description="Basic and acidic residues" evidence="3">
    <location>
        <begin position="266"/>
        <end position="277"/>
    </location>
</feature>